<dbReference type="EMBL" id="JH767146">
    <property type="protein sequence ID" value="EQC36882.1"/>
    <property type="molecule type" value="Genomic_DNA"/>
</dbReference>
<keyword evidence="2" id="KW-1185">Reference proteome</keyword>
<dbReference type="SUPFAM" id="SSF48403">
    <property type="entry name" value="Ankyrin repeat"/>
    <property type="match status" value="1"/>
</dbReference>
<protein>
    <submittedName>
        <fullName evidence="1">Uncharacterized protein</fullName>
    </submittedName>
</protein>
<evidence type="ECO:0000313" key="1">
    <source>
        <dbReference type="EMBL" id="EQC36882.1"/>
    </source>
</evidence>
<proteinExistence type="predicted"/>
<dbReference type="OMA" id="HERWHAL"/>
<dbReference type="Gene3D" id="1.25.40.20">
    <property type="entry name" value="Ankyrin repeat-containing domain"/>
    <property type="match status" value="3"/>
</dbReference>
<accession>T0S238</accession>
<name>T0S238_SAPDV</name>
<dbReference type="InParanoid" id="T0S238"/>
<evidence type="ECO:0000313" key="2">
    <source>
        <dbReference type="Proteomes" id="UP000030762"/>
    </source>
</evidence>
<dbReference type="InterPro" id="IPR052050">
    <property type="entry name" value="SecEffector_AnkRepeat"/>
</dbReference>
<dbReference type="Proteomes" id="UP000030762">
    <property type="component" value="Unassembled WGS sequence"/>
</dbReference>
<sequence length="707" mass="78386">MTFRSVVLQPEIASMVFEFQFGLYEDVRAAFVACNELVEFDATKSLYACDKAFANAFAPNTAWPGFPPSRPSLYALLNTERDDRLPLHLAIVGGFVQLAKRMFQCRPDLASEDAIVLSFVSDRLDLVEFLLERRAQVPELRRRRINPPGTPMQRRMASVYQCWLSPLLAREDTRGVELLRVFDPSLDEWSPHERWHALRSASLENAVLALECFPWLLYPRIMDDAAHRGFLPLVQTLHERGVACSTNAMDYAAANGHLEIIAFLHAHRREGCTVEAMNAAAANGHLEIIAFLHAHRREGCTVEAMNDAAANGHVNVVEFLQRHRTEGCTTSALTHSITQGHLNTHMLDIAANNGHLAVVQYLHTLGSFTCTVDAVDRAASAGHHDVVAFLLTHRSEGCTVDAVVQKALQGGHLRTVQYLVSRGYPMPTQLVRLREGAWRKPEITGILELLAAHGTPWSADWLELACMDDNVLLFQFCHKHAIAACGPEALDEAVEYGAWGIAAYLMVHGAAAISAKALASTMRSGRLDLAVHMLQRQPELRHDTLLQVAVSDHNAEVMRYLLAAGIGQPRDCLRQIAGRRQHVSESRLLLSYCMHATSHLDNISFLLDLIALPDRHHKTTLQLLTPELTHQARKASSSLEVAPRVAPRATTLLQAGEVVDAALALILGPLGSTDATITPERLETRTRMVHGMELQTELPSLLSRKRK</sequence>
<dbReference type="InterPro" id="IPR002110">
    <property type="entry name" value="Ankyrin_rpt"/>
</dbReference>
<gene>
    <name evidence="1" type="ORF">SDRG_05711</name>
</gene>
<dbReference type="InterPro" id="IPR036770">
    <property type="entry name" value="Ankyrin_rpt-contain_sf"/>
</dbReference>
<dbReference type="VEuPathDB" id="FungiDB:SDRG_05711"/>
<dbReference type="AlphaFoldDB" id="T0S238"/>
<organism evidence="1 2">
    <name type="scientific">Saprolegnia diclina (strain VS20)</name>
    <dbReference type="NCBI Taxonomy" id="1156394"/>
    <lineage>
        <taxon>Eukaryota</taxon>
        <taxon>Sar</taxon>
        <taxon>Stramenopiles</taxon>
        <taxon>Oomycota</taxon>
        <taxon>Saprolegniomycetes</taxon>
        <taxon>Saprolegniales</taxon>
        <taxon>Saprolegniaceae</taxon>
        <taxon>Saprolegnia</taxon>
    </lineage>
</organism>
<reference evidence="1 2" key="1">
    <citation type="submission" date="2012-04" db="EMBL/GenBank/DDBJ databases">
        <title>The Genome Sequence of Saprolegnia declina VS20.</title>
        <authorList>
            <consortium name="The Broad Institute Genome Sequencing Platform"/>
            <person name="Russ C."/>
            <person name="Nusbaum C."/>
            <person name="Tyler B."/>
            <person name="van West P."/>
            <person name="Dieguez-Uribeondo J."/>
            <person name="de Bruijn I."/>
            <person name="Tripathy S."/>
            <person name="Jiang R."/>
            <person name="Young S.K."/>
            <person name="Zeng Q."/>
            <person name="Gargeya S."/>
            <person name="Fitzgerald M."/>
            <person name="Haas B."/>
            <person name="Abouelleil A."/>
            <person name="Alvarado L."/>
            <person name="Arachchi H.M."/>
            <person name="Berlin A."/>
            <person name="Chapman S.B."/>
            <person name="Goldberg J."/>
            <person name="Griggs A."/>
            <person name="Gujja S."/>
            <person name="Hansen M."/>
            <person name="Howarth C."/>
            <person name="Imamovic A."/>
            <person name="Larimer J."/>
            <person name="McCowen C."/>
            <person name="Montmayeur A."/>
            <person name="Murphy C."/>
            <person name="Neiman D."/>
            <person name="Pearson M."/>
            <person name="Priest M."/>
            <person name="Roberts A."/>
            <person name="Saif S."/>
            <person name="Shea T."/>
            <person name="Sisk P."/>
            <person name="Sykes S."/>
            <person name="Wortman J."/>
            <person name="Nusbaum C."/>
            <person name="Birren B."/>
        </authorList>
    </citation>
    <scope>NUCLEOTIDE SEQUENCE [LARGE SCALE GENOMIC DNA]</scope>
    <source>
        <strain evidence="1 2">VS20</strain>
    </source>
</reference>
<dbReference type="OrthoDB" id="10592211at2759"/>
<dbReference type="SMART" id="SM00248">
    <property type="entry name" value="ANK"/>
    <property type="match status" value="6"/>
</dbReference>
<dbReference type="PANTHER" id="PTHR46586">
    <property type="entry name" value="ANKYRIN REPEAT-CONTAINING PROTEIN"/>
    <property type="match status" value="1"/>
</dbReference>
<dbReference type="PANTHER" id="PTHR46586:SF3">
    <property type="entry name" value="ANKYRIN REPEAT-CONTAINING PROTEIN"/>
    <property type="match status" value="1"/>
</dbReference>
<dbReference type="GeneID" id="19946438"/>
<dbReference type="RefSeq" id="XP_008609663.1">
    <property type="nucleotide sequence ID" value="XM_008611441.1"/>
</dbReference>